<proteinExistence type="predicted"/>
<evidence type="ECO:0000313" key="3">
    <source>
        <dbReference type="Proteomes" id="UP000237271"/>
    </source>
</evidence>
<dbReference type="PANTHER" id="PTHR47191">
    <property type="entry name" value="OS05G0170800 PROTEIN"/>
    <property type="match status" value="1"/>
</dbReference>
<dbReference type="Pfam" id="PF04379">
    <property type="entry name" value="DUF525"/>
    <property type="match status" value="1"/>
</dbReference>
<sequence>MPSSAAVRAIYRCLLRDARELQRTPHFNLEQWGTGGYVEPLVLENTTRLKVFTSLDEFRTFRDAAFRMRSPSTDVMQSIRLAFRQNMQLKDAKVVSAKLDEAIEALSELSEQLLLARCSSVTVTDGIRIEATSKYLENHSNPASNTYRFTYRVTITNQNEECSVQVLGRQYTFESEKGQRIALQRNSPGIVGATPVLAPGQTFEYASGVDIDAPRGSVVGCLHAVRKTTNDDDGELFDAFVSKFALLALRTR</sequence>
<protein>
    <recommendedName>
        <fullName evidence="1">ApaG domain-containing protein</fullName>
    </recommendedName>
</protein>
<keyword evidence="3" id="KW-1185">Reference proteome</keyword>
<dbReference type="OrthoDB" id="2305498at2759"/>
<dbReference type="Gene3D" id="2.60.40.1470">
    <property type="entry name" value="ApaG domain"/>
    <property type="match status" value="1"/>
</dbReference>
<accession>A0A2P4WYN6</accession>
<comment type="caution">
    <text evidence="2">The sequence shown here is derived from an EMBL/GenBank/DDBJ whole genome shotgun (WGS) entry which is preliminary data.</text>
</comment>
<dbReference type="PANTHER" id="PTHR47191:SF2">
    <property type="entry name" value="OS05G0170800 PROTEIN"/>
    <property type="match status" value="1"/>
</dbReference>
<dbReference type="SUPFAM" id="SSF110069">
    <property type="entry name" value="ApaG-like"/>
    <property type="match status" value="1"/>
</dbReference>
<name>A0A2P4WYN6_9STRA</name>
<dbReference type="PROSITE" id="PS51087">
    <property type="entry name" value="APAG"/>
    <property type="match status" value="1"/>
</dbReference>
<dbReference type="EMBL" id="NCKW01020249">
    <property type="protein sequence ID" value="POM58416.1"/>
    <property type="molecule type" value="Genomic_DNA"/>
</dbReference>
<evidence type="ECO:0000259" key="1">
    <source>
        <dbReference type="PROSITE" id="PS51087"/>
    </source>
</evidence>
<organism evidence="2 3">
    <name type="scientific">Phytophthora palmivora</name>
    <dbReference type="NCBI Taxonomy" id="4796"/>
    <lineage>
        <taxon>Eukaryota</taxon>
        <taxon>Sar</taxon>
        <taxon>Stramenopiles</taxon>
        <taxon>Oomycota</taxon>
        <taxon>Peronosporomycetes</taxon>
        <taxon>Peronosporales</taxon>
        <taxon>Peronosporaceae</taxon>
        <taxon>Phytophthora</taxon>
    </lineage>
</organism>
<dbReference type="InterPro" id="IPR036767">
    <property type="entry name" value="ApaG_sf"/>
</dbReference>
<dbReference type="Proteomes" id="UP000237271">
    <property type="component" value="Unassembled WGS sequence"/>
</dbReference>
<gene>
    <name evidence="2" type="ORF">PHPALM_36936</name>
</gene>
<dbReference type="InterPro" id="IPR050718">
    <property type="entry name" value="ApaG-like"/>
</dbReference>
<feature type="domain" description="ApaG" evidence="1">
    <location>
        <begin position="121"/>
        <end position="252"/>
    </location>
</feature>
<dbReference type="InterPro" id="IPR007474">
    <property type="entry name" value="ApaG_domain"/>
</dbReference>
<evidence type="ECO:0000313" key="2">
    <source>
        <dbReference type="EMBL" id="POM58416.1"/>
    </source>
</evidence>
<dbReference type="AlphaFoldDB" id="A0A2P4WYN6"/>
<reference evidence="2 3" key="1">
    <citation type="journal article" date="2017" name="Genome Biol. Evol.">
        <title>Phytophthora megakarya and P. palmivora, closely related causal agents of cacao black pod rot, underwent increases in genome sizes and gene numbers by different mechanisms.</title>
        <authorList>
            <person name="Ali S.S."/>
            <person name="Shao J."/>
            <person name="Lary D.J."/>
            <person name="Kronmiller B."/>
            <person name="Shen D."/>
            <person name="Strem M.D."/>
            <person name="Amoako-Attah I."/>
            <person name="Akrofi A.Y."/>
            <person name="Begoude B.A."/>
            <person name="Ten Hoopen G.M."/>
            <person name="Coulibaly K."/>
            <person name="Kebe B.I."/>
            <person name="Melnick R.L."/>
            <person name="Guiltinan M.J."/>
            <person name="Tyler B.M."/>
            <person name="Meinhardt L.W."/>
            <person name="Bailey B.A."/>
        </authorList>
    </citation>
    <scope>NUCLEOTIDE SEQUENCE [LARGE SCALE GENOMIC DNA]</scope>
    <source>
        <strain evidence="3">sbr112.9</strain>
    </source>
</reference>